<evidence type="ECO:0000313" key="10">
    <source>
        <dbReference type="Proteomes" id="UP000249417"/>
    </source>
</evidence>
<accession>A0A2W5MY16</accession>
<dbReference type="EMBL" id="QFQB01000033">
    <property type="protein sequence ID" value="PZQ46066.1"/>
    <property type="molecule type" value="Genomic_DNA"/>
</dbReference>
<dbReference type="SMART" id="SM00849">
    <property type="entry name" value="Lactamase_B"/>
    <property type="match status" value="1"/>
</dbReference>
<evidence type="ECO:0000256" key="3">
    <source>
        <dbReference type="ARBA" id="ARBA00006759"/>
    </source>
</evidence>
<dbReference type="GO" id="GO:0046872">
    <property type="term" value="F:metal ion binding"/>
    <property type="evidence" value="ECO:0007669"/>
    <property type="project" value="UniProtKB-KW"/>
</dbReference>
<comment type="cofactor">
    <cofactor evidence="7">
        <name>Zn(2+)</name>
        <dbReference type="ChEBI" id="CHEBI:29105"/>
    </cofactor>
    <text evidence="7">Binds 2 Zn(2+) ions per subunit.</text>
</comment>
<evidence type="ECO:0000259" key="8">
    <source>
        <dbReference type="SMART" id="SM00849"/>
    </source>
</evidence>
<comment type="pathway">
    <text evidence="2 7">Secondary metabolite metabolism; methylglyoxal degradation; (R)-lactate from methylglyoxal: step 2/2.</text>
</comment>
<dbReference type="InterPro" id="IPR001279">
    <property type="entry name" value="Metallo-B-lactamas"/>
</dbReference>
<feature type="binding site" evidence="7">
    <location>
        <position position="57"/>
    </location>
    <ligand>
        <name>Zn(2+)</name>
        <dbReference type="ChEBI" id="CHEBI:29105"/>
        <label>1</label>
    </ligand>
</feature>
<dbReference type="UniPathway" id="UPA00619">
    <property type="reaction ID" value="UER00676"/>
</dbReference>
<feature type="binding site" evidence="7">
    <location>
        <position position="128"/>
    </location>
    <ligand>
        <name>Zn(2+)</name>
        <dbReference type="ChEBI" id="CHEBI:29105"/>
        <label>2</label>
    </ligand>
</feature>
<dbReference type="InterPro" id="IPR050110">
    <property type="entry name" value="Glyoxalase_II_hydrolase"/>
</dbReference>
<dbReference type="InterPro" id="IPR035680">
    <property type="entry name" value="Clx_II_MBL"/>
</dbReference>
<feature type="binding site" evidence="7">
    <location>
        <position position="59"/>
    </location>
    <ligand>
        <name>Zn(2+)</name>
        <dbReference type="ChEBI" id="CHEBI:29105"/>
        <label>2</label>
    </ligand>
</feature>
<dbReference type="PANTHER" id="PTHR43705:SF1">
    <property type="entry name" value="HYDROXYACYLGLUTATHIONE HYDROLASE GLOB"/>
    <property type="match status" value="1"/>
</dbReference>
<comment type="catalytic activity">
    <reaction evidence="1 7">
        <text>an S-(2-hydroxyacyl)glutathione + H2O = a 2-hydroxy carboxylate + glutathione + H(+)</text>
        <dbReference type="Rhea" id="RHEA:21864"/>
        <dbReference type="ChEBI" id="CHEBI:15377"/>
        <dbReference type="ChEBI" id="CHEBI:15378"/>
        <dbReference type="ChEBI" id="CHEBI:57925"/>
        <dbReference type="ChEBI" id="CHEBI:58896"/>
        <dbReference type="ChEBI" id="CHEBI:71261"/>
        <dbReference type="EC" id="3.1.2.6"/>
    </reaction>
</comment>
<feature type="binding site" evidence="7">
    <location>
        <position position="166"/>
    </location>
    <ligand>
        <name>Zn(2+)</name>
        <dbReference type="ChEBI" id="CHEBI:29105"/>
        <label>2</label>
    </ligand>
</feature>
<comment type="similarity">
    <text evidence="3 7">Belongs to the metallo-beta-lactamase superfamily. Glyoxalase II family.</text>
</comment>
<feature type="binding site" evidence="7">
    <location>
        <position position="60"/>
    </location>
    <ligand>
        <name>Zn(2+)</name>
        <dbReference type="ChEBI" id="CHEBI:29105"/>
        <label>2</label>
    </ligand>
</feature>
<dbReference type="NCBIfam" id="TIGR03413">
    <property type="entry name" value="GSH_gloB"/>
    <property type="match status" value="1"/>
</dbReference>
<evidence type="ECO:0000256" key="1">
    <source>
        <dbReference type="ARBA" id="ARBA00001623"/>
    </source>
</evidence>
<dbReference type="InterPro" id="IPR036866">
    <property type="entry name" value="RibonucZ/Hydroxyglut_hydro"/>
</dbReference>
<keyword evidence="4 7" id="KW-0479">Metal-binding</keyword>
<sequence length="236" mass="25765">MSPRIHIVPILQDNYCYVIESADGKGIIIDPGEAAPVQQFLKANDITPTLVLNTHHHGDHVAGNAAFNLPVGAPLAEMSKIPAATHGYKEGDVINENGVRLEVIETPGHTLGHIVFYAPELSTLFSGDTLFSMGCGRLFEGTAADMFASFQKIKKLPVDTLVYCGHEYTLSNGNFAKHVEPDNAAVKDQILHAQDLLAVGRPTIPVTLETELKINPFLRAPSQNDFAELRLRKDKF</sequence>
<evidence type="ECO:0000256" key="4">
    <source>
        <dbReference type="ARBA" id="ARBA00022723"/>
    </source>
</evidence>
<keyword evidence="5 7" id="KW-0378">Hydrolase</keyword>
<evidence type="ECO:0000256" key="7">
    <source>
        <dbReference type="HAMAP-Rule" id="MF_01374"/>
    </source>
</evidence>
<comment type="function">
    <text evidence="7">Thiolesterase that catalyzes the hydrolysis of S-D-lactoyl-glutathione to form glutathione and D-lactic acid.</text>
</comment>
<dbReference type="CDD" id="cd07723">
    <property type="entry name" value="hydroxyacylglutathione_hydrolase_MBL-fold"/>
    <property type="match status" value="1"/>
</dbReference>
<evidence type="ECO:0000256" key="5">
    <source>
        <dbReference type="ARBA" id="ARBA00022801"/>
    </source>
</evidence>
<feature type="domain" description="Metallo-beta-lactamase" evidence="8">
    <location>
        <begin position="13"/>
        <end position="166"/>
    </location>
</feature>
<dbReference type="HAMAP" id="MF_01374">
    <property type="entry name" value="Glyoxalase_2"/>
    <property type="match status" value="1"/>
</dbReference>
<dbReference type="Proteomes" id="UP000249417">
    <property type="component" value="Unassembled WGS sequence"/>
</dbReference>
<protein>
    <recommendedName>
        <fullName evidence="7">Hydroxyacylglutathione hydrolase</fullName>
        <ecNumber evidence="7">3.1.2.6</ecNumber>
    </recommendedName>
    <alternativeName>
        <fullName evidence="7">Glyoxalase II</fullName>
        <shortName evidence="7">Glx II</shortName>
    </alternativeName>
</protein>
<evidence type="ECO:0000313" key="9">
    <source>
        <dbReference type="EMBL" id="PZQ46066.1"/>
    </source>
</evidence>
<keyword evidence="6 7" id="KW-0862">Zinc</keyword>
<gene>
    <name evidence="7 9" type="primary">gloB</name>
    <name evidence="9" type="ORF">DI551_05885</name>
</gene>
<dbReference type="PANTHER" id="PTHR43705">
    <property type="entry name" value="HYDROXYACYLGLUTATHIONE HYDROLASE"/>
    <property type="match status" value="1"/>
</dbReference>
<evidence type="ECO:0000256" key="2">
    <source>
        <dbReference type="ARBA" id="ARBA00004963"/>
    </source>
</evidence>
<dbReference type="GO" id="GO:0004416">
    <property type="term" value="F:hydroxyacylglutathione hydrolase activity"/>
    <property type="evidence" value="ECO:0007669"/>
    <property type="project" value="UniProtKB-UniRule"/>
</dbReference>
<feature type="binding site" evidence="7">
    <location>
        <position position="109"/>
    </location>
    <ligand>
        <name>Zn(2+)</name>
        <dbReference type="ChEBI" id="CHEBI:29105"/>
        <label>1</label>
    </ligand>
</feature>
<name>A0A2W5MY16_9BACT</name>
<feature type="binding site" evidence="7">
    <location>
        <position position="55"/>
    </location>
    <ligand>
        <name>Zn(2+)</name>
        <dbReference type="ChEBI" id="CHEBI:29105"/>
        <label>1</label>
    </ligand>
</feature>
<dbReference type="GO" id="GO:0019243">
    <property type="term" value="P:methylglyoxal catabolic process to D-lactate via S-lactoyl-glutathione"/>
    <property type="evidence" value="ECO:0007669"/>
    <property type="project" value="UniProtKB-UniRule"/>
</dbReference>
<dbReference type="Gene3D" id="3.60.15.10">
    <property type="entry name" value="Ribonuclease Z/Hydroxyacylglutathione hydrolase-like"/>
    <property type="match status" value="1"/>
</dbReference>
<feature type="binding site" evidence="7">
    <location>
        <position position="128"/>
    </location>
    <ligand>
        <name>Zn(2+)</name>
        <dbReference type="ChEBI" id="CHEBI:29105"/>
        <label>1</label>
    </ligand>
</feature>
<comment type="subunit">
    <text evidence="7">Monomer.</text>
</comment>
<evidence type="ECO:0000256" key="6">
    <source>
        <dbReference type="ARBA" id="ARBA00022833"/>
    </source>
</evidence>
<dbReference type="InterPro" id="IPR017782">
    <property type="entry name" value="Hydroxyacylglutathione_Hdrlase"/>
</dbReference>
<dbReference type="PIRSF" id="PIRSF005457">
    <property type="entry name" value="Glx"/>
    <property type="match status" value="1"/>
</dbReference>
<dbReference type="SUPFAM" id="SSF56281">
    <property type="entry name" value="Metallo-hydrolase/oxidoreductase"/>
    <property type="match status" value="1"/>
</dbReference>
<reference evidence="9 10" key="1">
    <citation type="submission" date="2017-08" db="EMBL/GenBank/DDBJ databases">
        <title>Infants hospitalized years apart are colonized by the same room-sourced microbial strains.</title>
        <authorList>
            <person name="Brooks B."/>
            <person name="Olm M.R."/>
            <person name="Firek B.A."/>
            <person name="Baker R."/>
            <person name="Thomas B.C."/>
            <person name="Morowitz M.J."/>
            <person name="Banfield J.F."/>
        </authorList>
    </citation>
    <scope>NUCLEOTIDE SEQUENCE [LARGE SCALE GENOMIC DNA]</scope>
    <source>
        <strain evidence="9">S2_005_002_R2_29</strain>
    </source>
</reference>
<dbReference type="InterPro" id="IPR032282">
    <property type="entry name" value="HAGH_C"/>
</dbReference>
<dbReference type="EC" id="3.1.2.6" evidence="7"/>
<comment type="caution">
    <text evidence="9">The sequence shown here is derived from an EMBL/GenBank/DDBJ whole genome shotgun (WGS) entry which is preliminary data.</text>
</comment>
<dbReference type="Pfam" id="PF16123">
    <property type="entry name" value="HAGH_C"/>
    <property type="match status" value="1"/>
</dbReference>
<dbReference type="AlphaFoldDB" id="A0A2W5MY16"/>
<proteinExistence type="inferred from homology"/>
<dbReference type="Pfam" id="PF00753">
    <property type="entry name" value="Lactamase_B"/>
    <property type="match status" value="1"/>
</dbReference>
<organism evidence="9 10">
    <name type="scientific">Micavibrio aeruginosavorus</name>
    <dbReference type="NCBI Taxonomy" id="349221"/>
    <lineage>
        <taxon>Bacteria</taxon>
        <taxon>Pseudomonadati</taxon>
        <taxon>Bdellovibrionota</taxon>
        <taxon>Bdellovibrionia</taxon>
        <taxon>Bdellovibrionales</taxon>
        <taxon>Pseudobdellovibrionaceae</taxon>
        <taxon>Micavibrio</taxon>
    </lineage>
</organism>